<feature type="compositionally biased region" description="Polar residues" evidence="1">
    <location>
        <begin position="44"/>
        <end position="55"/>
    </location>
</feature>
<protein>
    <submittedName>
        <fullName evidence="2">Uncharacterized protein</fullName>
    </submittedName>
</protein>
<reference evidence="2" key="2">
    <citation type="journal article" date="2024" name="Plant">
        <title>Genomic evolution and insights into agronomic trait innovations of Sesamum species.</title>
        <authorList>
            <person name="Miao H."/>
            <person name="Wang L."/>
            <person name="Qu L."/>
            <person name="Liu H."/>
            <person name="Sun Y."/>
            <person name="Le M."/>
            <person name="Wang Q."/>
            <person name="Wei S."/>
            <person name="Zheng Y."/>
            <person name="Lin W."/>
            <person name="Duan Y."/>
            <person name="Cao H."/>
            <person name="Xiong S."/>
            <person name="Wang X."/>
            <person name="Wei L."/>
            <person name="Li C."/>
            <person name="Ma Q."/>
            <person name="Ju M."/>
            <person name="Zhao R."/>
            <person name="Li G."/>
            <person name="Mu C."/>
            <person name="Tian Q."/>
            <person name="Mei H."/>
            <person name="Zhang T."/>
            <person name="Gao T."/>
            <person name="Zhang H."/>
        </authorList>
    </citation>
    <scope>NUCLEOTIDE SEQUENCE</scope>
    <source>
        <strain evidence="2">3651</strain>
    </source>
</reference>
<feature type="compositionally biased region" description="Basic and acidic residues" evidence="1">
    <location>
        <begin position="29"/>
        <end position="43"/>
    </location>
</feature>
<proteinExistence type="predicted"/>
<gene>
    <name evidence="2" type="ORF">Salat_0258400</name>
</gene>
<dbReference type="EMBL" id="JACGWO010000001">
    <property type="protein sequence ID" value="KAK4439235.1"/>
    <property type="molecule type" value="Genomic_DNA"/>
</dbReference>
<reference evidence="2" key="1">
    <citation type="submission" date="2020-06" db="EMBL/GenBank/DDBJ databases">
        <authorList>
            <person name="Li T."/>
            <person name="Hu X."/>
            <person name="Zhang T."/>
            <person name="Song X."/>
            <person name="Zhang H."/>
            <person name="Dai N."/>
            <person name="Sheng W."/>
            <person name="Hou X."/>
            <person name="Wei L."/>
        </authorList>
    </citation>
    <scope>NUCLEOTIDE SEQUENCE</scope>
    <source>
        <strain evidence="2">3651</strain>
        <tissue evidence="2">Leaf</tissue>
    </source>
</reference>
<name>A0AAE2CYM5_9LAMI</name>
<accession>A0AAE2CYM5</accession>
<evidence type="ECO:0000313" key="3">
    <source>
        <dbReference type="Proteomes" id="UP001293254"/>
    </source>
</evidence>
<evidence type="ECO:0000313" key="2">
    <source>
        <dbReference type="EMBL" id="KAK4439235.1"/>
    </source>
</evidence>
<organism evidence="2 3">
    <name type="scientific">Sesamum alatum</name>
    <dbReference type="NCBI Taxonomy" id="300844"/>
    <lineage>
        <taxon>Eukaryota</taxon>
        <taxon>Viridiplantae</taxon>
        <taxon>Streptophyta</taxon>
        <taxon>Embryophyta</taxon>
        <taxon>Tracheophyta</taxon>
        <taxon>Spermatophyta</taxon>
        <taxon>Magnoliopsida</taxon>
        <taxon>eudicotyledons</taxon>
        <taxon>Gunneridae</taxon>
        <taxon>Pentapetalae</taxon>
        <taxon>asterids</taxon>
        <taxon>lamiids</taxon>
        <taxon>Lamiales</taxon>
        <taxon>Pedaliaceae</taxon>
        <taxon>Sesamum</taxon>
    </lineage>
</organism>
<comment type="caution">
    <text evidence="2">The sequence shown here is derived from an EMBL/GenBank/DDBJ whole genome shotgun (WGS) entry which is preliminary data.</text>
</comment>
<feature type="region of interest" description="Disordered" evidence="1">
    <location>
        <begin position="74"/>
        <end position="103"/>
    </location>
</feature>
<sequence length="128" mass="13186">MSAPTPPITHKSNPPAAPTSLSVVAPGAPERHPAMNIDHRRSDISSPASVTSSSEGYLPNNLVAVPISFSAALGRGIGGRGRGRGGRGGQRPRDSLKMKGGFFGEGSAPKKLVIERHTDGCECGLGMM</sequence>
<evidence type="ECO:0000256" key="1">
    <source>
        <dbReference type="SAM" id="MobiDB-lite"/>
    </source>
</evidence>
<keyword evidence="3" id="KW-1185">Reference proteome</keyword>
<feature type="region of interest" description="Disordered" evidence="1">
    <location>
        <begin position="1"/>
        <end position="57"/>
    </location>
</feature>
<dbReference type="AlphaFoldDB" id="A0AAE2CYM5"/>
<dbReference type="Proteomes" id="UP001293254">
    <property type="component" value="Unassembled WGS sequence"/>
</dbReference>